<protein>
    <submittedName>
        <fullName evidence="3">Uncharacterized protein</fullName>
    </submittedName>
</protein>
<name>A0A8J2S719_9STRA</name>
<evidence type="ECO:0000256" key="1">
    <source>
        <dbReference type="SAM" id="MobiDB-lite"/>
    </source>
</evidence>
<feature type="compositionally biased region" description="Basic and acidic residues" evidence="1">
    <location>
        <begin position="180"/>
        <end position="203"/>
    </location>
</feature>
<evidence type="ECO:0000313" key="4">
    <source>
        <dbReference type="Proteomes" id="UP000789595"/>
    </source>
</evidence>
<feature type="compositionally biased region" description="Basic and acidic residues" evidence="1">
    <location>
        <begin position="133"/>
        <end position="150"/>
    </location>
</feature>
<dbReference type="Proteomes" id="UP000789595">
    <property type="component" value="Unassembled WGS sequence"/>
</dbReference>
<feature type="compositionally biased region" description="Basic residues" evidence="1">
    <location>
        <begin position="97"/>
        <end position="106"/>
    </location>
</feature>
<feature type="compositionally biased region" description="Basic and acidic residues" evidence="1">
    <location>
        <begin position="23"/>
        <end position="50"/>
    </location>
</feature>
<keyword evidence="2" id="KW-0472">Membrane</keyword>
<sequence length="512" mass="57778">MPRDSSSSDSDDAPARRAPTRRKSSDEDAPARRDNGDRRARLEARRRAAESSDEEERAPRRRLDDEALTQRAGADARKRVDEASRDINEGLSAREMARRRVLARRKAREEANDSDADVENTGEQPVDPVNPRGDGRARALERRDRMKRAEDDDALVPTSPKDEETGLTAREKARKRVLERRKLREAQAKNEDGDGEDDDKKPSMDTTGLLGELGKDGDGTKLVRRATILRWADGASVFAMLAFMTCYVGFFWLCLWDNQCIVHGSKDRHQNDPAILEESYAARSLFWVLVVCGFVVVPYVIVATDSARRIRVLRVAGEAAQKRNPQHWYYDRKYLWQAVVLALITSLVLIAAASERSTKIRHQYKSVSRNWERCEREAASNGVWIEHGSCPWDNSVRLFYKPEEGDEVEARGRPATIYRDRGDSYDVDYLDGELEREEHLKRSDMLWNEAGTIRRKRRTFLEHQVIVAATEAACLMAAALCLMASYPAGAGGGFSGDTLRLKKPLRASGGGN</sequence>
<dbReference type="EMBL" id="CAKKNE010000001">
    <property type="protein sequence ID" value="CAH0364341.1"/>
    <property type="molecule type" value="Genomic_DNA"/>
</dbReference>
<accession>A0A8J2S719</accession>
<feature type="compositionally biased region" description="Basic and acidic residues" evidence="1">
    <location>
        <begin position="74"/>
        <end position="88"/>
    </location>
</feature>
<feature type="transmembrane region" description="Helical" evidence="2">
    <location>
        <begin position="465"/>
        <end position="486"/>
    </location>
</feature>
<gene>
    <name evidence="3" type="ORF">PECAL_1P06980</name>
</gene>
<organism evidence="3 4">
    <name type="scientific">Pelagomonas calceolata</name>
    <dbReference type="NCBI Taxonomy" id="35677"/>
    <lineage>
        <taxon>Eukaryota</taxon>
        <taxon>Sar</taxon>
        <taxon>Stramenopiles</taxon>
        <taxon>Ochrophyta</taxon>
        <taxon>Pelagophyceae</taxon>
        <taxon>Pelagomonadales</taxon>
        <taxon>Pelagomonadaceae</taxon>
        <taxon>Pelagomonas</taxon>
    </lineage>
</organism>
<dbReference type="AlphaFoldDB" id="A0A8J2S719"/>
<reference evidence="3" key="1">
    <citation type="submission" date="2021-11" db="EMBL/GenBank/DDBJ databases">
        <authorList>
            <consortium name="Genoscope - CEA"/>
            <person name="William W."/>
        </authorList>
    </citation>
    <scope>NUCLEOTIDE SEQUENCE</scope>
</reference>
<comment type="caution">
    <text evidence="3">The sequence shown here is derived from an EMBL/GenBank/DDBJ whole genome shotgun (WGS) entry which is preliminary data.</text>
</comment>
<keyword evidence="4" id="KW-1185">Reference proteome</keyword>
<proteinExistence type="predicted"/>
<keyword evidence="2" id="KW-1133">Transmembrane helix</keyword>
<evidence type="ECO:0000313" key="3">
    <source>
        <dbReference type="EMBL" id="CAH0364341.1"/>
    </source>
</evidence>
<feature type="transmembrane region" description="Helical" evidence="2">
    <location>
        <begin position="334"/>
        <end position="353"/>
    </location>
</feature>
<evidence type="ECO:0000256" key="2">
    <source>
        <dbReference type="SAM" id="Phobius"/>
    </source>
</evidence>
<feature type="transmembrane region" description="Helical" evidence="2">
    <location>
        <begin position="235"/>
        <end position="256"/>
    </location>
</feature>
<feature type="transmembrane region" description="Helical" evidence="2">
    <location>
        <begin position="285"/>
        <end position="304"/>
    </location>
</feature>
<feature type="region of interest" description="Disordered" evidence="1">
    <location>
        <begin position="1"/>
        <end position="213"/>
    </location>
</feature>
<keyword evidence="2" id="KW-0812">Transmembrane</keyword>